<reference evidence="2 3" key="1">
    <citation type="journal article" date="2023" name="Sci. Data">
        <title>Genome assembly of the Korean intertidal mud-creeper Batillaria attramentaria.</title>
        <authorList>
            <person name="Patra A.K."/>
            <person name="Ho P.T."/>
            <person name="Jun S."/>
            <person name="Lee S.J."/>
            <person name="Kim Y."/>
            <person name="Won Y.J."/>
        </authorList>
    </citation>
    <scope>NUCLEOTIDE SEQUENCE [LARGE SCALE GENOMIC DNA]</scope>
    <source>
        <strain evidence="2">Wonlab-2016</strain>
    </source>
</reference>
<comment type="caution">
    <text evidence="2">The sequence shown here is derived from an EMBL/GenBank/DDBJ whole genome shotgun (WGS) entry which is preliminary data.</text>
</comment>
<dbReference type="EMBL" id="JACVVK020000072">
    <property type="protein sequence ID" value="KAK7495760.1"/>
    <property type="molecule type" value="Genomic_DNA"/>
</dbReference>
<protein>
    <submittedName>
        <fullName evidence="2">Uncharacterized protein</fullName>
    </submittedName>
</protein>
<dbReference type="Proteomes" id="UP001519460">
    <property type="component" value="Unassembled WGS sequence"/>
</dbReference>
<gene>
    <name evidence="2" type="ORF">BaRGS_00012980</name>
</gene>
<feature type="region of interest" description="Disordered" evidence="1">
    <location>
        <begin position="80"/>
        <end position="108"/>
    </location>
</feature>
<name>A0ABD0L995_9CAEN</name>
<organism evidence="2 3">
    <name type="scientific">Batillaria attramentaria</name>
    <dbReference type="NCBI Taxonomy" id="370345"/>
    <lineage>
        <taxon>Eukaryota</taxon>
        <taxon>Metazoa</taxon>
        <taxon>Spiralia</taxon>
        <taxon>Lophotrochozoa</taxon>
        <taxon>Mollusca</taxon>
        <taxon>Gastropoda</taxon>
        <taxon>Caenogastropoda</taxon>
        <taxon>Sorbeoconcha</taxon>
        <taxon>Cerithioidea</taxon>
        <taxon>Batillariidae</taxon>
        <taxon>Batillaria</taxon>
    </lineage>
</organism>
<evidence type="ECO:0000256" key="1">
    <source>
        <dbReference type="SAM" id="MobiDB-lite"/>
    </source>
</evidence>
<accession>A0ABD0L995</accession>
<feature type="compositionally biased region" description="Acidic residues" evidence="1">
    <location>
        <begin position="93"/>
        <end position="102"/>
    </location>
</feature>
<dbReference type="AlphaFoldDB" id="A0ABD0L995"/>
<sequence length="160" mass="17908">MHQNLERETTNPMRPAEVPLLFHPMTGESRVHAVADARTIRCLAKQTRPVSSVYKFSFIPLTGPVRNLMSSASKWQAEKGCANSTETLQNASEDSDEMESDDGTPHANMKTARGPLTMQLTQRLASLLFAGMTTTSSMLCQARFESSHFRKYKIVIRCKK</sequence>
<evidence type="ECO:0000313" key="2">
    <source>
        <dbReference type="EMBL" id="KAK7495760.1"/>
    </source>
</evidence>
<proteinExistence type="predicted"/>
<feature type="compositionally biased region" description="Polar residues" evidence="1">
    <location>
        <begin position="82"/>
        <end position="91"/>
    </location>
</feature>
<keyword evidence="3" id="KW-1185">Reference proteome</keyword>
<evidence type="ECO:0000313" key="3">
    <source>
        <dbReference type="Proteomes" id="UP001519460"/>
    </source>
</evidence>